<name>A0AAD4YID7_OVIAM</name>
<gene>
    <name evidence="2" type="ORF">MG293_000937</name>
</gene>
<reference evidence="2" key="1">
    <citation type="submission" date="2022-03" db="EMBL/GenBank/DDBJ databases">
        <title>Genomic analyses of argali, domestic sheep and their hybrids provide insights into chromosomal evolution, heterosis and genetic basis of agronomic traits.</title>
        <authorList>
            <person name="Li M."/>
        </authorList>
    </citation>
    <scope>NUCLEOTIDE SEQUENCE</scope>
    <source>
        <strain evidence="2">CAU-MHL-2022a</strain>
        <tissue evidence="2">Skin</tissue>
    </source>
</reference>
<accession>A0AAD4YID7</accession>
<protein>
    <submittedName>
        <fullName evidence="2">Uncharacterized protein</fullName>
    </submittedName>
</protein>
<keyword evidence="3" id="KW-1185">Reference proteome</keyword>
<sequence length="151" mass="16100">MDSLPGEGDTSYAFLVGSKLSSHDILEKFMCPMFSENKLTKTLEFRAKKDLPQAKKGDVVAHALKSLSSPPPPAKGFGKAFLKVSYYSLSPSWGFSGSSAGKESALNAEDPSLIPDSGRSNGEGIGYPPQYPATGEFHGLCSTWGCKESET</sequence>
<evidence type="ECO:0000256" key="1">
    <source>
        <dbReference type="SAM" id="MobiDB-lite"/>
    </source>
</evidence>
<dbReference type="EMBL" id="JAKZEL010000001">
    <property type="protein sequence ID" value="KAI4548607.1"/>
    <property type="molecule type" value="Genomic_DNA"/>
</dbReference>
<dbReference type="Proteomes" id="UP001214576">
    <property type="component" value="Unassembled WGS sequence"/>
</dbReference>
<dbReference type="AlphaFoldDB" id="A0AAD4YID7"/>
<proteinExistence type="predicted"/>
<organism evidence="2 3">
    <name type="scientific">Ovis ammon polii</name>
    <dbReference type="NCBI Taxonomy" id="230172"/>
    <lineage>
        <taxon>Eukaryota</taxon>
        <taxon>Metazoa</taxon>
        <taxon>Chordata</taxon>
        <taxon>Craniata</taxon>
        <taxon>Vertebrata</taxon>
        <taxon>Euteleostomi</taxon>
        <taxon>Mammalia</taxon>
        <taxon>Eutheria</taxon>
        <taxon>Laurasiatheria</taxon>
        <taxon>Artiodactyla</taxon>
        <taxon>Ruminantia</taxon>
        <taxon>Pecora</taxon>
        <taxon>Bovidae</taxon>
        <taxon>Caprinae</taxon>
        <taxon>Ovis</taxon>
    </lineage>
</organism>
<feature type="region of interest" description="Disordered" evidence="1">
    <location>
        <begin position="95"/>
        <end position="129"/>
    </location>
</feature>
<evidence type="ECO:0000313" key="3">
    <source>
        <dbReference type="Proteomes" id="UP001214576"/>
    </source>
</evidence>
<comment type="caution">
    <text evidence="2">The sequence shown here is derived from an EMBL/GenBank/DDBJ whole genome shotgun (WGS) entry which is preliminary data.</text>
</comment>
<evidence type="ECO:0000313" key="2">
    <source>
        <dbReference type="EMBL" id="KAI4548607.1"/>
    </source>
</evidence>